<protein>
    <submittedName>
        <fullName evidence="1">Uncharacterized protein</fullName>
    </submittedName>
</protein>
<accession>A0A5D3YB84</accession>
<evidence type="ECO:0000313" key="1">
    <source>
        <dbReference type="EMBL" id="TYP80567.1"/>
    </source>
</evidence>
<gene>
    <name evidence="1" type="ORF">BCL69_105822</name>
</gene>
<comment type="caution">
    <text evidence="1">The sequence shown here is derived from an EMBL/GenBank/DDBJ whole genome shotgun (WGS) entry which is preliminary data.</text>
</comment>
<proteinExistence type="predicted"/>
<sequence length="54" mass="6384">MTAGERRFAQRLEAKLEDDYLCWHDVPVGQSLRHPDFRLCLVAQRLFSNTGLWH</sequence>
<evidence type="ECO:0000313" key="2">
    <source>
        <dbReference type="Proteomes" id="UP000324176"/>
    </source>
</evidence>
<name>A0A5D3YB84_9PROT</name>
<dbReference type="Proteomes" id="UP000324176">
    <property type="component" value="Unassembled WGS sequence"/>
</dbReference>
<dbReference type="EMBL" id="VNHT01000058">
    <property type="protein sequence ID" value="TYP80567.1"/>
    <property type="molecule type" value="Genomic_DNA"/>
</dbReference>
<dbReference type="AlphaFoldDB" id="A0A5D3YB84"/>
<organism evidence="1 2">
    <name type="scientific">Nitrosomonas communis</name>
    <dbReference type="NCBI Taxonomy" id="44574"/>
    <lineage>
        <taxon>Bacteria</taxon>
        <taxon>Pseudomonadati</taxon>
        <taxon>Pseudomonadota</taxon>
        <taxon>Betaproteobacteria</taxon>
        <taxon>Nitrosomonadales</taxon>
        <taxon>Nitrosomonadaceae</taxon>
        <taxon>Nitrosomonas</taxon>
    </lineage>
</organism>
<reference evidence="1 2" key="1">
    <citation type="submission" date="2019-07" db="EMBL/GenBank/DDBJ databases">
        <title>Active sludge and wastewater microbial communities from Klosterneuburg, Austria.</title>
        <authorList>
            <person name="Wagner M."/>
        </authorList>
    </citation>
    <scope>NUCLEOTIDE SEQUENCE [LARGE SCALE GENOMIC DNA]</scope>
    <source>
        <strain evidence="1 2">Nm2</strain>
    </source>
</reference>